<keyword evidence="3" id="KW-0614">Plasmid</keyword>
<dbReference type="RefSeq" id="WP_350262814.1">
    <property type="nucleotide sequence ID" value="NZ_CP158295.1"/>
</dbReference>
<geneLocation type="plasmid" evidence="3">
    <name>plasmindC</name>
</geneLocation>
<organism evidence="3">
    <name type="scientific">Pantoea sp. BJ2</name>
    <dbReference type="NCBI Taxonomy" id="3141322"/>
    <lineage>
        <taxon>Bacteria</taxon>
        <taxon>Pseudomonadati</taxon>
        <taxon>Pseudomonadota</taxon>
        <taxon>Gammaproteobacteria</taxon>
        <taxon>Enterobacterales</taxon>
        <taxon>Erwiniaceae</taxon>
        <taxon>Pantoea</taxon>
    </lineage>
</organism>
<dbReference type="InterPro" id="IPR023220">
    <property type="entry name" value="T4SS_VirB5-domain"/>
</dbReference>
<gene>
    <name evidence="3" type="ORF">AAF463_25120</name>
</gene>
<dbReference type="Gene3D" id="1.20.58.430">
    <property type="entry name" value="Type IV secretion system, VirB5-domain"/>
    <property type="match status" value="1"/>
</dbReference>
<evidence type="ECO:0000256" key="1">
    <source>
        <dbReference type="SAM" id="Coils"/>
    </source>
</evidence>
<evidence type="ECO:0000313" key="3">
    <source>
        <dbReference type="EMBL" id="XBV47761.1"/>
    </source>
</evidence>
<dbReference type="InterPro" id="IPR014158">
    <property type="entry name" value="T4SS_VirB5"/>
</dbReference>
<dbReference type="SUPFAM" id="SSF101082">
    <property type="entry name" value="Typo IV secretion system protein TraC"/>
    <property type="match status" value="1"/>
</dbReference>
<protein>
    <submittedName>
        <fullName evidence="3">Type IV secretion system protein</fullName>
    </submittedName>
</protein>
<dbReference type="Pfam" id="PF07996">
    <property type="entry name" value="T4SS"/>
    <property type="match status" value="1"/>
</dbReference>
<name>A0AAU7U3L2_9GAMM</name>
<evidence type="ECO:0000256" key="2">
    <source>
        <dbReference type="SAM" id="SignalP"/>
    </source>
</evidence>
<feature type="chain" id="PRO_5043380810" evidence="2">
    <location>
        <begin position="23"/>
        <end position="237"/>
    </location>
</feature>
<keyword evidence="1" id="KW-0175">Coiled coil</keyword>
<sequence>MNKKIISVMIAVSVSFSGTAVALGIPTFDTALNTQTELQWVEKLQQWAQTVKHYQDQIKAYQNQLAAQTGLRDIQGLVSQGMNLKNDIADLAKQGLSINDMLTSNAPPTGALNSLYDKYKAFDVCNPQQSKSYETICKQETINKAWAVDQTSEVQGKISDALSDISSLSNRIANAKDTKESQDLANAVQAKSIQLNMLSSQWEMNMKASEQRDKLFAQKRKIAKQDAQIGAPVVDLN</sequence>
<feature type="signal peptide" evidence="2">
    <location>
        <begin position="1"/>
        <end position="22"/>
    </location>
</feature>
<dbReference type="AlphaFoldDB" id="A0AAU7U3L2"/>
<proteinExistence type="predicted"/>
<accession>A0AAU7U3L2</accession>
<dbReference type="EMBL" id="CP158295">
    <property type="protein sequence ID" value="XBV47761.1"/>
    <property type="molecule type" value="Genomic_DNA"/>
</dbReference>
<keyword evidence="2" id="KW-0732">Signal</keyword>
<feature type="coiled-coil region" evidence="1">
    <location>
        <begin position="44"/>
        <end position="71"/>
    </location>
</feature>
<reference evidence="3" key="1">
    <citation type="submission" date="2024-06" db="EMBL/GenBank/DDBJ databases">
        <title>Multiomics insights into the TNT degradation mechanism by Pantoea sp. BJ2 isolated from an ammunition destruction site.</title>
        <authorList>
            <person name="Luo J."/>
        </authorList>
    </citation>
    <scope>NUCLEOTIDE SEQUENCE</scope>
    <source>
        <strain evidence="3">BJ2</strain>
        <plasmid evidence="3">plasmindC</plasmid>
    </source>
</reference>